<comment type="subcellular location">
    <subcellularLocation>
        <location evidence="1">Cytoplasm</location>
    </subcellularLocation>
</comment>
<dbReference type="InterPro" id="IPR009001">
    <property type="entry name" value="Transl_elong_EF1A/Init_IF2_C"/>
</dbReference>
<evidence type="ECO:0000256" key="1">
    <source>
        <dbReference type="ARBA" id="ARBA00004496"/>
    </source>
</evidence>
<dbReference type="RefSeq" id="WP_039409752.1">
    <property type="nucleotide sequence ID" value="NZ_CP010310.2"/>
</dbReference>
<dbReference type="InterPro" id="IPR027417">
    <property type="entry name" value="P-loop_NTPase"/>
</dbReference>
<dbReference type="EMBL" id="CP010310">
    <property type="protein sequence ID" value="AJC21723.1"/>
    <property type="molecule type" value="Genomic_DNA"/>
</dbReference>
<dbReference type="Gene3D" id="1.10.10.10">
    <property type="entry name" value="Winged helix-like DNA-binding domain superfamily/Winged helix DNA-binding domain"/>
    <property type="match status" value="1"/>
</dbReference>
<dbReference type="CDD" id="cd04171">
    <property type="entry name" value="SelB"/>
    <property type="match status" value="1"/>
</dbReference>
<dbReference type="GO" id="GO:0003723">
    <property type="term" value="F:RNA binding"/>
    <property type="evidence" value="ECO:0007669"/>
    <property type="project" value="InterPro"/>
</dbReference>
<dbReference type="InterPro" id="IPR009000">
    <property type="entry name" value="Transl_B-barrel_sf"/>
</dbReference>
<evidence type="ECO:0000256" key="2">
    <source>
        <dbReference type="ARBA" id="ARBA00015953"/>
    </source>
</evidence>
<dbReference type="InterPro" id="IPR057335">
    <property type="entry name" value="Beta-barrel_SelB"/>
</dbReference>
<dbReference type="InterPro" id="IPR050055">
    <property type="entry name" value="EF-Tu_GTPase"/>
</dbReference>
<organism evidence="11 13">
    <name type="scientific">Pandoraea pulmonicola</name>
    <dbReference type="NCBI Taxonomy" id="93221"/>
    <lineage>
        <taxon>Bacteria</taxon>
        <taxon>Pseudomonadati</taxon>
        <taxon>Pseudomonadota</taxon>
        <taxon>Betaproteobacteria</taxon>
        <taxon>Burkholderiales</taxon>
        <taxon>Burkholderiaceae</taxon>
        <taxon>Pandoraea</taxon>
    </lineage>
</organism>
<sequence>MIVGTAGHIDHGKTSLVRALTGVDTDRLKEEKARGISIELGYAYTPLPDGEVLGFIDVPGHEKLIHTMAAGAVGIDYALLVIAADDGIMPQTREHLAILTMLGVRRGVVALSKADRVDAARLAQVTHDITQYLASTPLARAAIVPVSATTPGDTGVATLREQLTQAMRAMRAMRNAGPADSTTRAVRRDDAVFRLAVDRVFTLAGHGTVVTGTAFAGTVRVGDTLTVMPQGLPVRVRSIHAQNRPVEAGRAGERCALNLAGVERDQLGRGDWIVAAGLSQPLKHVDVELHWLEGNAPLTQWFPLHVHLGTTHVQARTVLLDGDALAPGGTMRVQLVFDTPVCTMPGDRFIVRNPQATATVGGGRVLDPAAPERKRRAPARLAWLDAVATFLDGGGLDALLAQSAFGLTGAQVVAITGLPPEQWQWPSNAVVYAGAENQSLAFAPHVWQTMGARVLDALRDYHARVPDEPGLDVARLGRMTWPALEASRWRVIVQALLTDGALARTGAWLHLPSHRVEMTDEETALAQALLPRVAQGRFDPPWVRDMGRELNVHEERVRTVLRKLARQGRVHQIVKDLFYDDACVRALADLIVQADGRVEAGAFRDATGLGRKRAIQILEFFDRAGYTRRVGHLHVQRPGVVWGAV</sequence>
<protein>
    <recommendedName>
        <fullName evidence="2">Selenocysteine-specific elongation factor</fullName>
    </recommendedName>
    <alternativeName>
        <fullName evidence="8">SelB translation factor</fullName>
    </alternativeName>
</protein>
<dbReference type="PANTHER" id="PTHR43721">
    <property type="entry name" value="ELONGATION FACTOR TU-RELATED"/>
    <property type="match status" value="1"/>
</dbReference>
<dbReference type="InterPro" id="IPR000795">
    <property type="entry name" value="T_Tr_GTP-bd_dom"/>
</dbReference>
<keyword evidence="3" id="KW-0963">Cytoplasm</keyword>
<reference evidence="11 13" key="3">
    <citation type="submission" date="2018-06" db="EMBL/GenBank/DDBJ databases">
        <authorList>
            <consortium name="Pathogen Informatics"/>
            <person name="Doyle S."/>
        </authorList>
    </citation>
    <scope>NUCLEOTIDE SEQUENCE [LARGE SCALE GENOMIC DNA]</scope>
    <source>
        <strain evidence="11 13">NCTC13159</strain>
    </source>
</reference>
<evidence type="ECO:0000313" key="12">
    <source>
        <dbReference type="Proteomes" id="UP000035086"/>
    </source>
</evidence>
<dbReference type="SUPFAM" id="SSF46785">
    <property type="entry name" value="Winged helix' DNA-binding domain"/>
    <property type="match status" value="3"/>
</dbReference>
<dbReference type="Gene3D" id="2.40.30.10">
    <property type="entry name" value="Translation factors"/>
    <property type="match status" value="1"/>
</dbReference>
<dbReference type="PROSITE" id="PS00301">
    <property type="entry name" value="G_TR_1"/>
    <property type="match status" value="1"/>
</dbReference>
<dbReference type="EMBL" id="UGSJ01000001">
    <property type="protein sequence ID" value="SUA89403.1"/>
    <property type="molecule type" value="Genomic_DNA"/>
</dbReference>
<keyword evidence="5" id="KW-0648">Protein biosynthesis</keyword>
<dbReference type="InterPro" id="IPR036390">
    <property type="entry name" value="WH_DNA-bd_sf"/>
</dbReference>
<dbReference type="CDD" id="cd03696">
    <property type="entry name" value="SelB_II"/>
    <property type="match status" value="1"/>
</dbReference>
<dbReference type="GO" id="GO:0001514">
    <property type="term" value="P:selenocysteine incorporation"/>
    <property type="evidence" value="ECO:0007669"/>
    <property type="project" value="InterPro"/>
</dbReference>
<evidence type="ECO:0000259" key="9">
    <source>
        <dbReference type="PROSITE" id="PS51722"/>
    </source>
</evidence>
<dbReference type="SUPFAM" id="SSF50447">
    <property type="entry name" value="Translation proteins"/>
    <property type="match status" value="1"/>
</dbReference>
<name>A0AAJ4Z9N3_PANPU</name>
<dbReference type="NCBIfam" id="TIGR00475">
    <property type="entry name" value="selB"/>
    <property type="match status" value="1"/>
</dbReference>
<evidence type="ECO:0000256" key="8">
    <source>
        <dbReference type="ARBA" id="ARBA00031615"/>
    </source>
</evidence>
<keyword evidence="12" id="KW-1185">Reference proteome</keyword>
<dbReference type="Proteomes" id="UP000254589">
    <property type="component" value="Unassembled WGS sequence"/>
</dbReference>
<evidence type="ECO:0000256" key="5">
    <source>
        <dbReference type="ARBA" id="ARBA00022917"/>
    </source>
</evidence>
<dbReference type="SUPFAM" id="SSF50465">
    <property type="entry name" value="EF-Tu/eEF-1alpha/eIF2-gamma C-terminal domain"/>
    <property type="match status" value="1"/>
</dbReference>
<evidence type="ECO:0000256" key="4">
    <source>
        <dbReference type="ARBA" id="ARBA00022741"/>
    </source>
</evidence>
<dbReference type="Gene3D" id="3.40.50.300">
    <property type="entry name" value="P-loop containing nucleotide triphosphate hydrolases"/>
    <property type="match status" value="1"/>
</dbReference>
<dbReference type="PROSITE" id="PS51722">
    <property type="entry name" value="G_TR_2"/>
    <property type="match status" value="1"/>
</dbReference>
<keyword evidence="10" id="KW-0251">Elongation factor</keyword>
<evidence type="ECO:0000256" key="7">
    <source>
        <dbReference type="ARBA" id="ARBA00025526"/>
    </source>
</evidence>
<dbReference type="InterPro" id="IPR004535">
    <property type="entry name" value="Transl_elong_SelB"/>
</dbReference>
<gene>
    <name evidence="11" type="primary">selB</name>
    <name evidence="11" type="ORF">NCTC13159_00868</name>
    <name evidence="10" type="ORF">RO07_16765</name>
</gene>
<evidence type="ECO:0000313" key="13">
    <source>
        <dbReference type="Proteomes" id="UP000254589"/>
    </source>
</evidence>
<dbReference type="GO" id="GO:0005737">
    <property type="term" value="C:cytoplasm"/>
    <property type="evidence" value="ECO:0007669"/>
    <property type="project" value="UniProtKB-SubCell"/>
</dbReference>
<dbReference type="Proteomes" id="UP000035086">
    <property type="component" value="Chromosome"/>
</dbReference>
<feature type="domain" description="Tr-type G" evidence="9">
    <location>
        <begin position="1"/>
        <end position="171"/>
    </location>
</feature>
<keyword evidence="4" id="KW-0547">Nucleotide-binding</keyword>
<dbReference type="Pfam" id="PF21214">
    <property type="entry name" value="WHD_2nd_SelB_bact"/>
    <property type="match status" value="1"/>
</dbReference>
<comment type="function">
    <text evidence="7">Translation factor necessary for the incorporation of selenocysteine into proteins. It probably replaces EF-Tu for the insertion of selenocysteine directed by the UGA codon. SelB binds GTP and GDP.</text>
</comment>
<dbReference type="Pfam" id="PF00009">
    <property type="entry name" value="GTP_EFTU"/>
    <property type="match status" value="1"/>
</dbReference>
<dbReference type="CDD" id="cd15491">
    <property type="entry name" value="selB_III"/>
    <property type="match status" value="1"/>
</dbReference>
<dbReference type="KEGG" id="ppul:RO07_16765"/>
<reference evidence="10" key="2">
    <citation type="submission" date="2016-11" db="EMBL/GenBank/DDBJ databases">
        <title>Complete Genome Sequencing of Pandoraea pulmonicola DSM 16583.</title>
        <authorList>
            <person name="Chan K.-G."/>
        </authorList>
    </citation>
    <scope>NUCLEOTIDE SEQUENCE</scope>
    <source>
        <strain evidence="10">DSM 16583</strain>
    </source>
</reference>
<dbReference type="Pfam" id="PF09107">
    <property type="entry name" value="WHD_3rd_SelB"/>
    <property type="match status" value="1"/>
</dbReference>
<dbReference type="Gene3D" id="1.10.10.2770">
    <property type="match status" value="1"/>
</dbReference>
<evidence type="ECO:0000313" key="11">
    <source>
        <dbReference type="EMBL" id="SUA89403.1"/>
    </source>
</evidence>
<dbReference type="Pfam" id="PF25461">
    <property type="entry name" value="Beta-barrel_SelB"/>
    <property type="match status" value="1"/>
</dbReference>
<evidence type="ECO:0000256" key="3">
    <source>
        <dbReference type="ARBA" id="ARBA00022490"/>
    </source>
</evidence>
<dbReference type="GO" id="GO:0005525">
    <property type="term" value="F:GTP binding"/>
    <property type="evidence" value="ECO:0007669"/>
    <property type="project" value="UniProtKB-KW"/>
</dbReference>
<dbReference type="InterPro" id="IPR036388">
    <property type="entry name" value="WH-like_DNA-bd_sf"/>
</dbReference>
<dbReference type="PANTHER" id="PTHR43721:SF22">
    <property type="entry name" value="ELONGATION FACTOR TU, MITOCHONDRIAL"/>
    <property type="match status" value="1"/>
</dbReference>
<reference evidence="12" key="1">
    <citation type="submission" date="2014-12" db="EMBL/GenBank/DDBJ databases">
        <title>Complete Genome Sequencing of Pandoraea pulmonicola DSM 16583.</title>
        <authorList>
            <person name="Chan K.-G."/>
        </authorList>
    </citation>
    <scope>NUCLEOTIDE SEQUENCE [LARGE SCALE GENOMIC DNA]</scope>
    <source>
        <strain evidence="12">DSM 16583</strain>
    </source>
</reference>
<dbReference type="GO" id="GO:0003746">
    <property type="term" value="F:translation elongation factor activity"/>
    <property type="evidence" value="ECO:0007669"/>
    <property type="project" value="UniProtKB-KW"/>
</dbReference>
<proteinExistence type="predicted"/>
<dbReference type="Pfam" id="PF03144">
    <property type="entry name" value="GTP_EFTU_D2"/>
    <property type="match status" value="1"/>
</dbReference>
<dbReference type="AlphaFoldDB" id="A0AAJ4Z9N3"/>
<dbReference type="Pfam" id="PF09106">
    <property type="entry name" value="WHD_2nd_SelB"/>
    <property type="match status" value="1"/>
</dbReference>
<dbReference type="InterPro" id="IPR031157">
    <property type="entry name" value="G_TR_CS"/>
</dbReference>
<dbReference type="InterPro" id="IPR015190">
    <property type="entry name" value="Elong_fac_SelB-wing-hlx_typ-2"/>
</dbReference>
<dbReference type="InterPro" id="IPR004161">
    <property type="entry name" value="EFTu-like_2"/>
</dbReference>
<keyword evidence="6" id="KW-0342">GTP-binding</keyword>
<accession>A0AAJ4Z9N3</accession>
<dbReference type="InterPro" id="IPR048931">
    <property type="entry name" value="WHD_2nd_SelB_bact"/>
</dbReference>
<evidence type="ECO:0000313" key="10">
    <source>
        <dbReference type="EMBL" id="AJC21723.1"/>
    </source>
</evidence>
<dbReference type="InterPro" id="IPR015191">
    <property type="entry name" value="SelB_WHD4"/>
</dbReference>
<dbReference type="SUPFAM" id="SSF52540">
    <property type="entry name" value="P-loop containing nucleoside triphosphate hydrolases"/>
    <property type="match status" value="1"/>
</dbReference>
<dbReference type="GO" id="GO:0003924">
    <property type="term" value="F:GTPase activity"/>
    <property type="evidence" value="ECO:0007669"/>
    <property type="project" value="InterPro"/>
</dbReference>
<dbReference type="PRINTS" id="PR00315">
    <property type="entry name" value="ELONGATNFCT"/>
</dbReference>
<evidence type="ECO:0000256" key="6">
    <source>
        <dbReference type="ARBA" id="ARBA00023134"/>
    </source>
</evidence>